<dbReference type="AlphaFoldDB" id="A0A392SP93"/>
<accession>A0A392SP93</accession>
<keyword evidence="2" id="KW-0418">Kinase</keyword>
<dbReference type="Pfam" id="PF02493">
    <property type="entry name" value="MORN"/>
    <property type="match status" value="1"/>
</dbReference>
<dbReference type="GO" id="GO:0016301">
    <property type="term" value="F:kinase activity"/>
    <property type="evidence" value="ECO:0007669"/>
    <property type="project" value="UniProtKB-KW"/>
</dbReference>
<evidence type="ECO:0000313" key="2">
    <source>
        <dbReference type="EMBL" id="MCI50489.1"/>
    </source>
</evidence>
<dbReference type="GO" id="GO:0016020">
    <property type="term" value="C:membrane"/>
    <property type="evidence" value="ECO:0007669"/>
    <property type="project" value="UniProtKB-ARBA"/>
</dbReference>
<dbReference type="Gene3D" id="2.20.110.10">
    <property type="entry name" value="Histone H3 K4-specific methyltransferase SET7/9 N-terminal domain"/>
    <property type="match status" value="1"/>
</dbReference>
<evidence type="ECO:0000256" key="1">
    <source>
        <dbReference type="ARBA" id="ARBA00022737"/>
    </source>
</evidence>
<evidence type="ECO:0000313" key="3">
    <source>
        <dbReference type="Proteomes" id="UP000265520"/>
    </source>
</evidence>
<name>A0A392SP93_9FABA</name>
<keyword evidence="2" id="KW-0808">Transferase</keyword>
<feature type="non-terminal residue" evidence="2">
    <location>
        <position position="1"/>
    </location>
</feature>
<dbReference type="EMBL" id="LXQA010417261">
    <property type="protein sequence ID" value="MCI50489.1"/>
    <property type="molecule type" value="Genomic_DNA"/>
</dbReference>
<proteinExistence type="predicted"/>
<keyword evidence="3" id="KW-1185">Reference proteome</keyword>
<dbReference type="Proteomes" id="UP000265520">
    <property type="component" value="Unassembled WGS sequence"/>
</dbReference>
<dbReference type="SUPFAM" id="SSF82185">
    <property type="entry name" value="Histone H3 K4-specific methyltransferase SET7/9 N-terminal domain"/>
    <property type="match status" value="1"/>
</dbReference>
<organism evidence="2 3">
    <name type="scientific">Trifolium medium</name>
    <dbReference type="NCBI Taxonomy" id="97028"/>
    <lineage>
        <taxon>Eukaryota</taxon>
        <taxon>Viridiplantae</taxon>
        <taxon>Streptophyta</taxon>
        <taxon>Embryophyta</taxon>
        <taxon>Tracheophyta</taxon>
        <taxon>Spermatophyta</taxon>
        <taxon>Magnoliopsida</taxon>
        <taxon>eudicotyledons</taxon>
        <taxon>Gunneridae</taxon>
        <taxon>Pentapetalae</taxon>
        <taxon>rosids</taxon>
        <taxon>fabids</taxon>
        <taxon>Fabales</taxon>
        <taxon>Fabaceae</taxon>
        <taxon>Papilionoideae</taxon>
        <taxon>50 kb inversion clade</taxon>
        <taxon>NPAAA clade</taxon>
        <taxon>Hologalegina</taxon>
        <taxon>IRL clade</taxon>
        <taxon>Trifolieae</taxon>
        <taxon>Trifolium</taxon>
    </lineage>
</organism>
<sequence>QRWQRRRRERKEASTVVVLEVRVYSNGGVYEGEMKGGKCNGSGVYYYNMSGRYEGVSRTREEKV</sequence>
<comment type="caution">
    <text evidence="2">The sequence shown here is derived from an EMBL/GenBank/DDBJ whole genome shotgun (WGS) entry which is preliminary data.</text>
</comment>
<dbReference type="InterPro" id="IPR003409">
    <property type="entry name" value="MORN"/>
</dbReference>
<reference evidence="2 3" key="1">
    <citation type="journal article" date="2018" name="Front. Plant Sci.">
        <title>Red Clover (Trifolium pratense) and Zigzag Clover (T. medium) - A Picture of Genomic Similarities and Differences.</title>
        <authorList>
            <person name="Dluhosova J."/>
            <person name="Istvanek J."/>
            <person name="Nedelnik J."/>
            <person name="Repkova J."/>
        </authorList>
    </citation>
    <scope>NUCLEOTIDE SEQUENCE [LARGE SCALE GENOMIC DNA]</scope>
    <source>
        <strain evidence="3">cv. 10/8</strain>
        <tissue evidence="2">Leaf</tissue>
    </source>
</reference>
<protein>
    <submittedName>
        <fullName evidence="2">Phosphatidylinositol 4-phosphate 5-kinase 1-like</fullName>
    </submittedName>
</protein>
<keyword evidence="1" id="KW-0677">Repeat</keyword>